<accession>A0AAE0PI26</accession>
<reference evidence="1" key="2">
    <citation type="submission" date="2023-07" db="EMBL/GenBank/DDBJ databases">
        <authorList>
            <consortium name="Lawrence Berkeley National Laboratory"/>
            <person name="Haridas S."/>
            <person name="Hensen N."/>
            <person name="Bonometti L."/>
            <person name="Westerberg I."/>
            <person name="Brannstrom I.O."/>
            <person name="Guillou S."/>
            <person name="Cros-Aarteil S."/>
            <person name="Calhoun S."/>
            <person name="Kuo A."/>
            <person name="Mondo S."/>
            <person name="Pangilinan J."/>
            <person name="Riley R."/>
            <person name="LaButti K."/>
            <person name="Andreopoulos B."/>
            <person name="Lipzen A."/>
            <person name="Chen C."/>
            <person name="Yanf M."/>
            <person name="Daum C."/>
            <person name="Ng V."/>
            <person name="Clum A."/>
            <person name="Steindorff A."/>
            <person name="Ohm R."/>
            <person name="Martin F."/>
            <person name="Silar P."/>
            <person name="Natvig D."/>
            <person name="Lalanne C."/>
            <person name="Gautier V."/>
            <person name="Ament-velasquez S.L."/>
            <person name="Kruys A."/>
            <person name="Hutchinson M.I."/>
            <person name="Powell A.J."/>
            <person name="Barry K."/>
            <person name="Miller A.N."/>
            <person name="Grigoriev I.V."/>
            <person name="Debuchy R."/>
            <person name="Gladieux P."/>
            <person name="Thoren M.H."/>
            <person name="Johannesson H."/>
        </authorList>
    </citation>
    <scope>NUCLEOTIDE SEQUENCE</scope>
    <source>
        <strain evidence="1">FGSC 1904</strain>
    </source>
</reference>
<feature type="non-terminal residue" evidence="1">
    <location>
        <position position="1"/>
    </location>
</feature>
<evidence type="ECO:0000313" key="2">
    <source>
        <dbReference type="Proteomes" id="UP001281003"/>
    </source>
</evidence>
<dbReference type="Proteomes" id="UP001281003">
    <property type="component" value="Unassembled WGS sequence"/>
</dbReference>
<gene>
    <name evidence="1" type="ORF">B0T20DRAFT_496725</name>
</gene>
<comment type="caution">
    <text evidence="1">The sequence shown here is derived from an EMBL/GenBank/DDBJ whole genome shotgun (WGS) entry which is preliminary data.</text>
</comment>
<reference evidence="1" key="1">
    <citation type="journal article" date="2023" name="Mol. Phylogenet. Evol.">
        <title>Genome-scale phylogeny and comparative genomics of the fungal order Sordariales.</title>
        <authorList>
            <person name="Hensen N."/>
            <person name="Bonometti L."/>
            <person name="Westerberg I."/>
            <person name="Brannstrom I.O."/>
            <person name="Guillou S."/>
            <person name="Cros-Aarteil S."/>
            <person name="Calhoun S."/>
            <person name="Haridas S."/>
            <person name="Kuo A."/>
            <person name="Mondo S."/>
            <person name="Pangilinan J."/>
            <person name="Riley R."/>
            <person name="LaButti K."/>
            <person name="Andreopoulos B."/>
            <person name="Lipzen A."/>
            <person name="Chen C."/>
            <person name="Yan M."/>
            <person name="Daum C."/>
            <person name="Ng V."/>
            <person name="Clum A."/>
            <person name="Steindorff A."/>
            <person name="Ohm R.A."/>
            <person name="Martin F."/>
            <person name="Silar P."/>
            <person name="Natvig D.O."/>
            <person name="Lalanne C."/>
            <person name="Gautier V."/>
            <person name="Ament-Velasquez S.L."/>
            <person name="Kruys A."/>
            <person name="Hutchinson M.I."/>
            <person name="Powell A.J."/>
            <person name="Barry K."/>
            <person name="Miller A.N."/>
            <person name="Grigoriev I.V."/>
            <person name="Debuchy R."/>
            <person name="Gladieux P."/>
            <person name="Hiltunen Thoren M."/>
            <person name="Johannesson H."/>
        </authorList>
    </citation>
    <scope>NUCLEOTIDE SEQUENCE</scope>
    <source>
        <strain evidence="1">FGSC 1904</strain>
    </source>
</reference>
<organism evidence="1 2">
    <name type="scientific">Sordaria brevicollis</name>
    <dbReference type="NCBI Taxonomy" id="83679"/>
    <lineage>
        <taxon>Eukaryota</taxon>
        <taxon>Fungi</taxon>
        <taxon>Dikarya</taxon>
        <taxon>Ascomycota</taxon>
        <taxon>Pezizomycotina</taxon>
        <taxon>Sordariomycetes</taxon>
        <taxon>Sordariomycetidae</taxon>
        <taxon>Sordariales</taxon>
        <taxon>Sordariaceae</taxon>
        <taxon>Sordaria</taxon>
    </lineage>
</organism>
<dbReference type="EMBL" id="JAUTDP010000004">
    <property type="protein sequence ID" value="KAK3400301.1"/>
    <property type="molecule type" value="Genomic_DNA"/>
</dbReference>
<name>A0AAE0PI26_SORBR</name>
<proteinExistence type="predicted"/>
<evidence type="ECO:0000313" key="1">
    <source>
        <dbReference type="EMBL" id="KAK3400301.1"/>
    </source>
</evidence>
<keyword evidence="2" id="KW-1185">Reference proteome</keyword>
<dbReference type="AlphaFoldDB" id="A0AAE0PI26"/>
<sequence>WWHGSHPRASHGGVIRLRRWSHQLFIIPALPVSPVSPVHHFPLVRCLAVSPLHCCSMPDMPFAQMVHNMPLPRLPRHHPQMLTGWCVPVPSFDWSGTMANCGGQQRQLLSGLPRDNTRAQAECPGVSRGAASCQLHAPQTACSAWARGRCLTPVSCQKLGHCLTAATRMRPLNQMKPHSKPCM</sequence>
<protein>
    <submittedName>
        <fullName evidence="1">Uncharacterized protein</fullName>
    </submittedName>
</protein>